<keyword evidence="9" id="KW-1185">Reference proteome</keyword>
<proteinExistence type="predicted"/>
<dbReference type="FunFam" id="3.30.710.10:FF:000036">
    <property type="entry name" value="Mod(Mdg4), isoform H"/>
    <property type="match status" value="1"/>
</dbReference>
<dbReference type="Gene3D" id="3.30.710.10">
    <property type="entry name" value="Potassium Channel Kv1.1, Chain A"/>
    <property type="match status" value="1"/>
</dbReference>
<evidence type="ECO:0000256" key="4">
    <source>
        <dbReference type="ARBA" id="ARBA00022833"/>
    </source>
</evidence>
<dbReference type="InterPro" id="IPR000210">
    <property type="entry name" value="BTB/POZ_dom"/>
</dbReference>
<protein>
    <recommendedName>
        <fullName evidence="7">BTB domain-containing protein</fullName>
    </recommendedName>
</protein>
<dbReference type="SMART" id="SM00225">
    <property type="entry name" value="BTB"/>
    <property type="match status" value="1"/>
</dbReference>
<reference evidence="8" key="2">
    <citation type="submission" date="2020-05" db="UniProtKB">
        <authorList>
            <consortium name="EnsemblMetazoa"/>
        </authorList>
    </citation>
    <scope>IDENTIFICATION</scope>
    <source>
        <strain evidence="8">IAEA</strain>
    </source>
</reference>
<keyword evidence="5" id="KW-0539">Nucleus</keyword>
<dbReference type="Pfam" id="PF00651">
    <property type="entry name" value="BTB"/>
    <property type="match status" value="1"/>
</dbReference>
<feature type="region of interest" description="Disordered" evidence="6">
    <location>
        <begin position="115"/>
        <end position="172"/>
    </location>
</feature>
<organism evidence="8 9">
    <name type="scientific">Glossina palpalis gambiensis</name>
    <dbReference type="NCBI Taxonomy" id="67801"/>
    <lineage>
        <taxon>Eukaryota</taxon>
        <taxon>Metazoa</taxon>
        <taxon>Ecdysozoa</taxon>
        <taxon>Arthropoda</taxon>
        <taxon>Hexapoda</taxon>
        <taxon>Insecta</taxon>
        <taxon>Pterygota</taxon>
        <taxon>Neoptera</taxon>
        <taxon>Endopterygota</taxon>
        <taxon>Diptera</taxon>
        <taxon>Brachycera</taxon>
        <taxon>Muscomorpha</taxon>
        <taxon>Hippoboscoidea</taxon>
        <taxon>Glossinidae</taxon>
        <taxon>Glossina</taxon>
    </lineage>
</organism>
<feature type="domain" description="BTB" evidence="7">
    <location>
        <begin position="32"/>
        <end position="98"/>
    </location>
</feature>
<evidence type="ECO:0000256" key="2">
    <source>
        <dbReference type="ARBA" id="ARBA00022723"/>
    </source>
</evidence>
<evidence type="ECO:0000256" key="5">
    <source>
        <dbReference type="ARBA" id="ARBA00023242"/>
    </source>
</evidence>
<dbReference type="SUPFAM" id="SSF54695">
    <property type="entry name" value="POZ domain"/>
    <property type="match status" value="1"/>
</dbReference>
<evidence type="ECO:0000313" key="9">
    <source>
        <dbReference type="Proteomes" id="UP000092460"/>
    </source>
</evidence>
<sequence>MADDEQFSLCWNNFNSNLSAGFHESLCRGDLVDVTLAAEGQFVKAHRLVLSVCSPYFRKMFTQMPANQHAFVFLKDVSHTALKDLIQFMYCGEVNVKQEALPAFISTAEALQIKGLTDSDPPPSQTPPEPSTPTPQLPQQIQTSPRVRQRPSAATRPYKIETVDDGGDDSGKQTTQIVIQTTATAAPQATMTAQAQTAQPTHLQTQQQQQHIQSQLTSVSMPTATTATVVTHKRPAQRTSLSSVPHVKRTKSTIDPLEGADATTTTQQISVQTAVVTESKAQVQQQQQQQQSEPEYIDLPIELPTKSEPDYADETGEVDQAEGDTAYVEDESYGDMRYDESYFTENEDAAPTAPTNVSVSNTPTGTTSSGNNAVGATTSKAIVKQQTTSFSDTSYVDTGDQTNNDAQDVVKFIRSQKKNAQLVYNGYIYNKKLTQANNNTTWRCIDVLKMRCKAVVITKNNKLVAARREHNHDDHLSRIGERPLYKVEEDLGEYIELKTDSANLIEDLQFIESPWATPCLVLYGFMFNCHSRKNNKEYWRCHNYSKKIHSERCRIRCVIENGKLKSISGGGHNHAPHTEKIEKMLERSRMFCFLGIHQSLTILYVYIADYDSLEDYESLVTDDDRVKYRSSLKGSYQLVLDGFPYTRHRCRGDTIYWRCVQFRPLNCKARVRTNPTGDCVSIVDERHNHSILKERLHKQNLLGGKECSKTERASTGKKVYAIKTLESDDPHYSASNSIVQIHSPQYTSSAKVTLHKELNHADEVIKTSKNQHSFSVINRPRWFGRCVYCLKKPNVDRKKLVKITTYCPQCPGGCWTCEQCFDERH</sequence>
<dbReference type="VEuPathDB" id="VectorBase:GPPI047985"/>
<feature type="compositionally biased region" description="Pro residues" evidence="6">
    <location>
        <begin position="120"/>
        <end position="136"/>
    </location>
</feature>
<evidence type="ECO:0000259" key="7">
    <source>
        <dbReference type="PROSITE" id="PS50097"/>
    </source>
</evidence>
<evidence type="ECO:0000256" key="6">
    <source>
        <dbReference type="SAM" id="MobiDB-lite"/>
    </source>
</evidence>
<name>A0A1B0C3D7_9MUSC</name>
<dbReference type="GO" id="GO:0008270">
    <property type="term" value="F:zinc ion binding"/>
    <property type="evidence" value="ECO:0007669"/>
    <property type="project" value="UniProtKB-KW"/>
</dbReference>
<evidence type="ECO:0000256" key="3">
    <source>
        <dbReference type="ARBA" id="ARBA00022771"/>
    </source>
</evidence>
<dbReference type="PROSITE" id="PS50097">
    <property type="entry name" value="BTB"/>
    <property type="match status" value="1"/>
</dbReference>
<feature type="region of interest" description="Disordered" evidence="6">
    <location>
        <begin position="305"/>
        <end position="324"/>
    </location>
</feature>
<feature type="region of interest" description="Disordered" evidence="6">
    <location>
        <begin position="348"/>
        <end position="373"/>
    </location>
</feature>
<dbReference type="EnsemblMetazoa" id="GPPI047985-RA">
    <property type="protein sequence ID" value="GPPI047985-PA"/>
    <property type="gene ID" value="GPPI047985"/>
</dbReference>
<dbReference type="InterPro" id="IPR011333">
    <property type="entry name" value="SKP1/BTB/POZ_sf"/>
</dbReference>
<feature type="compositionally biased region" description="Low complexity" evidence="6">
    <location>
        <begin position="355"/>
        <end position="372"/>
    </location>
</feature>
<dbReference type="PANTHER" id="PTHR23110">
    <property type="entry name" value="BTB DOMAIN TRANSCRIPTION FACTOR"/>
    <property type="match status" value="1"/>
</dbReference>
<keyword evidence="3" id="KW-0863">Zinc-finger</keyword>
<dbReference type="PANTHER" id="PTHR23110:SF92">
    <property type="entry name" value="MODIFIER OF MDG4"/>
    <property type="match status" value="1"/>
</dbReference>
<keyword evidence="2" id="KW-0479">Metal-binding</keyword>
<dbReference type="EMBL" id="JXJN01024912">
    <property type="status" value="NOT_ANNOTATED_CDS"/>
    <property type="molecule type" value="Genomic_DNA"/>
</dbReference>
<dbReference type="Pfam" id="PF04500">
    <property type="entry name" value="FLYWCH"/>
    <property type="match status" value="3"/>
</dbReference>
<dbReference type="AlphaFoldDB" id="A0A1B0C3D7"/>
<feature type="region of interest" description="Disordered" evidence="6">
    <location>
        <begin position="228"/>
        <end position="251"/>
    </location>
</feature>
<dbReference type="Gene3D" id="2.20.25.240">
    <property type="match status" value="3"/>
</dbReference>
<comment type="subcellular location">
    <subcellularLocation>
        <location evidence="1">Nucleus</location>
    </subcellularLocation>
</comment>
<dbReference type="InterPro" id="IPR007588">
    <property type="entry name" value="Znf_FLYWCH"/>
</dbReference>
<dbReference type="CDD" id="cd18315">
    <property type="entry name" value="BTB_POZ_BAB-like"/>
    <property type="match status" value="1"/>
</dbReference>
<dbReference type="Proteomes" id="UP000092460">
    <property type="component" value="Unassembled WGS sequence"/>
</dbReference>
<dbReference type="InterPro" id="IPR051095">
    <property type="entry name" value="Dros_DevTransReg"/>
</dbReference>
<evidence type="ECO:0000256" key="1">
    <source>
        <dbReference type="ARBA" id="ARBA00004123"/>
    </source>
</evidence>
<dbReference type="GO" id="GO:0006357">
    <property type="term" value="P:regulation of transcription by RNA polymerase II"/>
    <property type="evidence" value="ECO:0007669"/>
    <property type="project" value="TreeGrafter"/>
</dbReference>
<dbReference type="GO" id="GO:0005634">
    <property type="term" value="C:nucleus"/>
    <property type="evidence" value="ECO:0007669"/>
    <property type="project" value="UniProtKB-SubCell"/>
</dbReference>
<keyword evidence="4" id="KW-0862">Zinc</keyword>
<feature type="compositionally biased region" description="Acidic residues" evidence="6">
    <location>
        <begin position="310"/>
        <end position="324"/>
    </location>
</feature>
<reference evidence="9" key="1">
    <citation type="submission" date="2015-01" db="EMBL/GenBank/DDBJ databases">
        <authorList>
            <person name="Aksoy S."/>
            <person name="Warren W."/>
            <person name="Wilson R.K."/>
        </authorList>
    </citation>
    <scope>NUCLEOTIDE SEQUENCE [LARGE SCALE GENOMIC DNA]</scope>
    <source>
        <strain evidence="9">IAEA</strain>
    </source>
</reference>
<accession>A0A1B0C3D7</accession>
<evidence type="ECO:0000313" key="8">
    <source>
        <dbReference type="EnsemblMetazoa" id="GPPI047985-PA"/>
    </source>
</evidence>